<gene>
    <name evidence="2" type="ORF">P0Y55_13530</name>
</gene>
<dbReference type="PANTHER" id="PTHR37841:SF1">
    <property type="entry name" value="DUF3298 DOMAIN-CONTAINING PROTEIN"/>
    <property type="match status" value="1"/>
</dbReference>
<dbReference type="SUPFAM" id="SSF69360">
    <property type="entry name" value="Cell wall binding repeat"/>
    <property type="match status" value="1"/>
</dbReference>
<keyword evidence="3" id="KW-1185">Reference proteome</keyword>
<dbReference type="Proteomes" id="UP001178662">
    <property type="component" value="Chromosome"/>
</dbReference>
<name>A0AA95EUA9_9BACL</name>
<reference evidence="2" key="1">
    <citation type="submission" date="2023-03" db="EMBL/GenBank/DDBJ databases">
        <title>Andean soil-derived lignocellulolytic bacterial consortium as a source of novel taxa and putative plastic-active enzymes.</title>
        <authorList>
            <person name="Diaz-Garcia L."/>
            <person name="Chuvochina M."/>
            <person name="Feuerriegel G."/>
            <person name="Bunk B."/>
            <person name="Sproer C."/>
            <person name="Streit W.R."/>
            <person name="Rodriguez L.M."/>
            <person name="Overmann J."/>
            <person name="Jimenez D.J."/>
        </authorList>
    </citation>
    <scope>NUCLEOTIDE SEQUENCE</scope>
    <source>
        <strain evidence="2">MAG 2441</strain>
    </source>
</reference>
<dbReference type="AlphaFoldDB" id="A0AA95EUA9"/>
<dbReference type="EMBL" id="CP119317">
    <property type="protein sequence ID" value="WEK53593.1"/>
    <property type="molecule type" value="Genomic_DNA"/>
</dbReference>
<keyword evidence="1" id="KW-1133">Transmembrane helix</keyword>
<proteinExistence type="predicted"/>
<evidence type="ECO:0000313" key="3">
    <source>
        <dbReference type="Proteomes" id="UP001178662"/>
    </source>
</evidence>
<evidence type="ECO:0000313" key="2">
    <source>
        <dbReference type="EMBL" id="WEK53593.1"/>
    </source>
</evidence>
<dbReference type="Pfam" id="PF14903">
    <property type="entry name" value="WG_beta_rep"/>
    <property type="match status" value="5"/>
</dbReference>
<keyword evidence="1" id="KW-0812">Transmembrane</keyword>
<organism evidence="2 3">
    <name type="scientific">Candidatus Cohnella colombiensis</name>
    <dbReference type="NCBI Taxonomy" id="3121368"/>
    <lineage>
        <taxon>Bacteria</taxon>
        <taxon>Bacillati</taxon>
        <taxon>Bacillota</taxon>
        <taxon>Bacilli</taxon>
        <taxon>Bacillales</taxon>
        <taxon>Paenibacillaceae</taxon>
        <taxon>Cohnella</taxon>
    </lineage>
</organism>
<dbReference type="PANTHER" id="PTHR37841">
    <property type="entry name" value="GLR2918 PROTEIN"/>
    <property type="match status" value="1"/>
</dbReference>
<evidence type="ECO:0000256" key="1">
    <source>
        <dbReference type="SAM" id="Phobius"/>
    </source>
</evidence>
<protein>
    <submittedName>
        <fullName evidence="2">WG repeat-containing protein</fullName>
    </submittedName>
</protein>
<sequence length="394" mass="43874">MKNRLIKKSTLWVLIIILITAAIITGFLAVNNKYDEKTLLYPIQVDGKWGYINKTGKIVVEPTYAWADDFHDGVAIVLLNSNSDGNKDSREDDSLKYGAIDTTGKMVVEPDYSSITKFNEGVAGAVIVDEITYDLTYFILDRKGKILYTLPPERQIVSMLFNGTGLQTQSEGLILVQDDPTEMYGYIDRYGEIIIPYQYHEAYSFSDGLALVKNDKHYQYIDKSGQVVIDASKYISGKSFSEGLAAVAVQNKETSTVEYGYIDTKGNMKIEPKFTRAYRFSEGLAKVCVGESINEYSIGYIDESGAYKISPTLNDSYDETLISEGLVPIADGAGGYMNKEGKLSIAPVVTKVEDNYLKYNMAGQFRNGIAKVSLSDGRIGYIDTTGKYIWDPRK</sequence>
<accession>A0AA95EUA9</accession>
<feature type="transmembrane region" description="Helical" evidence="1">
    <location>
        <begin position="12"/>
        <end position="30"/>
    </location>
</feature>
<keyword evidence="1" id="KW-0472">Membrane</keyword>
<dbReference type="InterPro" id="IPR032774">
    <property type="entry name" value="WG_beta_rep"/>
</dbReference>